<accession>A0A8H8QV91</accession>
<dbReference type="EMBL" id="QGMH01000180">
    <property type="protein sequence ID" value="TVY23443.1"/>
    <property type="molecule type" value="Genomic_DNA"/>
</dbReference>
<evidence type="ECO:0000256" key="1">
    <source>
        <dbReference type="SAM" id="SignalP"/>
    </source>
</evidence>
<dbReference type="OrthoDB" id="1896086at2759"/>
<evidence type="ECO:0000313" key="2">
    <source>
        <dbReference type="EMBL" id="TVY23443.1"/>
    </source>
</evidence>
<dbReference type="AlphaFoldDB" id="A0A8H8QV91"/>
<proteinExistence type="predicted"/>
<sequence length="403" mass="42278">MIFKYIFPATLLASGVLGEAEFVTVTKVQSLVVRDTEPCNKTPAGGIPPFCMTDLGTFNPSATYQGTGRTTSSAAITAPAPSCSLHEADPDEGVDKAFCLCNSSTLPILSVDLATATGPDASCAYTTMPGASATITTDTALGPASTNSALCQVCSLAVVNEDSCTTIPNCLPQAAQASVQAGSSPVHVGTLTGTALYTSVSSALEKLCPPVTQTNSATKCSETDTIKIGNIQAVEDESLTTGELDVTVKDSSYNATSLRDAMIQSAALTFQNSATGKNCYNATYTTEEAKKRSNLDWFKDSVGLASRDHPYPVQETIQLCNAGDFAGVQYFSQFWRTAPQPGATDYLDANIAFESSGSDFWCEFLADLMDELVVVAPEFAVEDVELGEEIRAICAGDFSTITG</sequence>
<evidence type="ECO:0000313" key="3">
    <source>
        <dbReference type="Proteomes" id="UP000431533"/>
    </source>
</evidence>
<dbReference type="RefSeq" id="XP_031002231.1">
    <property type="nucleotide sequence ID" value="XM_031152824.1"/>
</dbReference>
<keyword evidence="1" id="KW-0732">Signal</keyword>
<keyword evidence="3" id="KW-1185">Reference proteome</keyword>
<reference evidence="2 3" key="1">
    <citation type="submission" date="2018-05" db="EMBL/GenBank/DDBJ databases">
        <title>Genome sequencing and assembly of the regulated plant pathogen Lachnellula willkommii and related sister species for the development of diagnostic species identification markers.</title>
        <authorList>
            <person name="Giroux E."/>
            <person name="Bilodeau G."/>
        </authorList>
    </citation>
    <scope>NUCLEOTIDE SEQUENCE [LARGE SCALE GENOMIC DNA]</scope>
    <source>
        <strain evidence="2 3">CBS 185.66</strain>
    </source>
</reference>
<name>A0A8H8QV91_9HELO</name>
<dbReference type="GeneID" id="41988098"/>
<comment type="caution">
    <text evidence="2">The sequence shown here is derived from an EMBL/GenBank/DDBJ whole genome shotgun (WGS) entry which is preliminary data.</text>
</comment>
<gene>
    <name evidence="2" type="ORF">LHYA1_G007900</name>
</gene>
<protein>
    <submittedName>
        <fullName evidence="2">Uncharacterized protein</fullName>
    </submittedName>
</protein>
<feature type="chain" id="PRO_5034157844" evidence="1">
    <location>
        <begin position="19"/>
        <end position="403"/>
    </location>
</feature>
<dbReference type="Proteomes" id="UP000431533">
    <property type="component" value="Unassembled WGS sequence"/>
</dbReference>
<feature type="signal peptide" evidence="1">
    <location>
        <begin position="1"/>
        <end position="18"/>
    </location>
</feature>
<organism evidence="2 3">
    <name type="scientific">Lachnellula hyalina</name>
    <dbReference type="NCBI Taxonomy" id="1316788"/>
    <lineage>
        <taxon>Eukaryota</taxon>
        <taxon>Fungi</taxon>
        <taxon>Dikarya</taxon>
        <taxon>Ascomycota</taxon>
        <taxon>Pezizomycotina</taxon>
        <taxon>Leotiomycetes</taxon>
        <taxon>Helotiales</taxon>
        <taxon>Lachnaceae</taxon>
        <taxon>Lachnellula</taxon>
    </lineage>
</organism>